<keyword evidence="2" id="KW-0614">Plasmid</keyword>
<evidence type="ECO:0000256" key="1">
    <source>
        <dbReference type="SAM" id="MobiDB-lite"/>
    </source>
</evidence>
<feature type="region of interest" description="Disordered" evidence="1">
    <location>
        <begin position="400"/>
        <end position="421"/>
    </location>
</feature>
<keyword evidence="3" id="KW-1185">Reference proteome</keyword>
<organism evidence="2 3">
    <name type="scientific">Streptomyces zhihengii</name>
    <dbReference type="NCBI Taxonomy" id="1818004"/>
    <lineage>
        <taxon>Bacteria</taxon>
        <taxon>Bacillati</taxon>
        <taxon>Actinomycetota</taxon>
        <taxon>Actinomycetes</taxon>
        <taxon>Kitasatosporales</taxon>
        <taxon>Streptomycetaceae</taxon>
        <taxon>Streptomyces</taxon>
    </lineage>
</organism>
<proteinExistence type="predicted"/>
<dbReference type="RefSeq" id="WP_205378833.1">
    <property type="nucleotide sequence ID" value="NZ_JAFEJA010000003.1"/>
</dbReference>
<accession>A0ABS2V5G4</accession>
<comment type="caution">
    <text evidence="2">The sequence shown here is derived from an EMBL/GenBank/DDBJ whole genome shotgun (WGS) entry which is preliminary data.</text>
</comment>
<evidence type="ECO:0000313" key="3">
    <source>
        <dbReference type="Proteomes" id="UP000664109"/>
    </source>
</evidence>
<reference evidence="2 3" key="1">
    <citation type="journal article" date="2016" name="Arch. Microbiol.">
        <title>Streptomyces zhihengii sp. nov., isolated from rhizospheric soil of Psammosilene tunicoides.</title>
        <authorList>
            <person name="Huang M.J."/>
            <person name="Fei J.J."/>
            <person name="Salam N."/>
            <person name="Kim C.J."/>
            <person name="Hozzein W.N."/>
            <person name="Xiao M."/>
            <person name="Huang H.Q."/>
            <person name="Li W.J."/>
        </authorList>
    </citation>
    <scope>NUCLEOTIDE SEQUENCE [LARGE SCALE GENOMIC DNA]</scope>
    <source>
        <strain evidence="2 3">YIM T102</strain>
    </source>
</reference>
<dbReference type="EMBL" id="JAFEJA010000003">
    <property type="protein sequence ID" value="MBM9624684.1"/>
    <property type="molecule type" value="Genomic_DNA"/>
</dbReference>
<feature type="compositionally biased region" description="Polar residues" evidence="1">
    <location>
        <begin position="410"/>
        <end position="421"/>
    </location>
</feature>
<name>A0ABS2V5G4_9ACTN</name>
<dbReference type="Proteomes" id="UP000664109">
    <property type="component" value="Unassembled WGS sequence"/>
</dbReference>
<gene>
    <name evidence="2" type="ORF">JE024_39860</name>
</gene>
<sequence>MSSSSSFRPTKPSGWLAPPPLRVLDWQRRQEAFTRSNLCHLMLRTALENGHWTLLPLPGEIAALPPAAINAEFAALTLMMGEADRLRSARSYSVGANATGLAVAATAGSSPGEAISLDRAPSPHGLMLFADPIGSDVAMYDTPAGPVEIHTPIVAVSWSVWDGTRHEVGGRPVTWMHHNPDGAPSLLDPSMRGVWMTFYAPRVQDTVGIDPDQPVAVDQDGSPVTAAQSVTADMSFQRRDPHLFGPLAWNNELVLPEGDVFGDIRPHTAQEWAATVYTTWQIMQQSGRSLLTEERRHTLPPAARKKAAAKARTTGAAQKIGDGAVRVVDLAAPARPPQQAADRDKAASDGRRTVNWSCRWPVPPYRRSTCTNPYLHHKLNDTLHEHHEHREEIMPLRIKGPADKPLRMPSGTTFTFDTPSS</sequence>
<geneLocation type="plasmid" evidence="2">
    <name>unnamed1</name>
</geneLocation>
<evidence type="ECO:0000313" key="2">
    <source>
        <dbReference type="EMBL" id="MBM9624684.1"/>
    </source>
</evidence>
<protein>
    <submittedName>
        <fullName evidence="2">Uncharacterized protein</fullName>
    </submittedName>
</protein>